<dbReference type="EMBL" id="JAKUCV010006766">
    <property type="protein sequence ID" value="KAJ4826002.1"/>
    <property type="molecule type" value="Genomic_DNA"/>
</dbReference>
<organism evidence="10 11">
    <name type="scientific">Turnera subulata</name>
    <dbReference type="NCBI Taxonomy" id="218843"/>
    <lineage>
        <taxon>Eukaryota</taxon>
        <taxon>Viridiplantae</taxon>
        <taxon>Streptophyta</taxon>
        <taxon>Embryophyta</taxon>
        <taxon>Tracheophyta</taxon>
        <taxon>Spermatophyta</taxon>
        <taxon>Magnoliopsida</taxon>
        <taxon>eudicotyledons</taxon>
        <taxon>Gunneridae</taxon>
        <taxon>Pentapetalae</taxon>
        <taxon>rosids</taxon>
        <taxon>fabids</taxon>
        <taxon>Malpighiales</taxon>
        <taxon>Passifloraceae</taxon>
        <taxon>Turnera</taxon>
    </lineage>
</organism>
<evidence type="ECO:0000256" key="6">
    <source>
        <dbReference type="SAM" id="MobiDB-lite"/>
    </source>
</evidence>
<reference evidence="10" key="1">
    <citation type="submission" date="2022-02" db="EMBL/GenBank/DDBJ databases">
        <authorList>
            <person name="Henning P.M."/>
            <person name="McCubbin A.G."/>
            <person name="Shore J.S."/>
        </authorList>
    </citation>
    <scope>NUCLEOTIDE SEQUENCE</scope>
    <source>
        <strain evidence="10">F60SS</strain>
        <tissue evidence="10">Leaves</tissue>
    </source>
</reference>
<keyword evidence="3" id="KW-0731">Sigma factor</keyword>
<dbReference type="InterPro" id="IPR007630">
    <property type="entry name" value="RNA_pol_sigma70_r4"/>
</dbReference>
<name>A0A9Q0F777_9ROSI</name>
<dbReference type="InterPro" id="IPR036388">
    <property type="entry name" value="WH-like_DNA-bd_sf"/>
</dbReference>
<dbReference type="InterPro" id="IPR007624">
    <property type="entry name" value="RNA_pol_sigma70_r3"/>
</dbReference>
<proteinExistence type="inferred from homology"/>
<dbReference type="InterPro" id="IPR050239">
    <property type="entry name" value="Sigma-70_RNA_pol_init_factors"/>
</dbReference>
<feature type="region of interest" description="Disordered" evidence="6">
    <location>
        <begin position="61"/>
        <end position="80"/>
    </location>
</feature>
<evidence type="ECO:0000256" key="2">
    <source>
        <dbReference type="ARBA" id="ARBA00023015"/>
    </source>
</evidence>
<feature type="compositionally biased region" description="Basic residues" evidence="6">
    <location>
        <begin position="64"/>
        <end position="78"/>
    </location>
</feature>
<dbReference type="PANTHER" id="PTHR30603:SF4">
    <property type="entry name" value="RNA POLYMERASE SIGMA FACTOR SIGE, CHLOROPLASTIC_MITOCHONDRIAL"/>
    <property type="match status" value="1"/>
</dbReference>
<evidence type="ECO:0000256" key="3">
    <source>
        <dbReference type="ARBA" id="ARBA00023082"/>
    </source>
</evidence>
<comment type="caution">
    <text evidence="10">The sequence shown here is derived from an EMBL/GenBank/DDBJ whole genome shotgun (WGS) entry which is preliminary data.</text>
</comment>
<dbReference type="Gene3D" id="1.20.120.1810">
    <property type="match status" value="1"/>
</dbReference>
<evidence type="ECO:0000259" key="8">
    <source>
        <dbReference type="Pfam" id="PF04542"/>
    </source>
</evidence>
<feature type="region of interest" description="Disordered" evidence="6">
    <location>
        <begin position="124"/>
        <end position="144"/>
    </location>
</feature>
<evidence type="ECO:0000313" key="11">
    <source>
        <dbReference type="Proteomes" id="UP001141552"/>
    </source>
</evidence>
<accession>A0A9Q0F777</accession>
<dbReference type="Pfam" id="PF04542">
    <property type="entry name" value="Sigma70_r2"/>
    <property type="match status" value="1"/>
</dbReference>
<dbReference type="GO" id="GO:0016987">
    <property type="term" value="F:sigma factor activity"/>
    <property type="evidence" value="ECO:0007669"/>
    <property type="project" value="UniProtKB-KW"/>
</dbReference>
<dbReference type="InterPro" id="IPR013325">
    <property type="entry name" value="RNA_pol_sigma_r2"/>
</dbReference>
<dbReference type="PANTHER" id="PTHR30603">
    <property type="entry name" value="RNA POLYMERASE SIGMA FACTOR RPO"/>
    <property type="match status" value="1"/>
</dbReference>
<feature type="domain" description="RNA polymerase sigma-70 region 2" evidence="8">
    <location>
        <begin position="281"/>
        <end position="352"/>
    </location>
</feature>
<dbReference type="GO" id="GO:0006352">
    <property type="term" value="P:DNA-templated transcription initiation"/>
    <property type="evidence" value="ECO:0007669"/>
    <property type="project" value="InterPro"/>
</dbReference>
<dbReference type="SUPFAM" id="SSF88946">
    <property type="entry name" value="Sigma2 domain of RNA polymerase sigma factors"/>
    <property type="match status" value="1"/>
</dbReference>
<dbReference type="InterPro" id="IPR000943">
    <property type="entry name" value="RNA_pol_sigma70"/>
</dbReference>
<sequence>MGVVTVPSSAARSPLGLSSKFSTSRSTVKRPLVVAFKDDKSHNSALVVPHEQIPMPIEQSSEKKRFRKTKKRSNRVKATKTEVSPSTLEVDYNEAAAKLENLYRLSPFSPDLDVEEDMNGVIRRSRQRKRKAGEGERKALKATSKPVVKNQGRKVMRLGLDQRIALRKNKIEEMVTSVNKKNDPQDENEKIKTLKREYYVSAGLAGLDWKTTKIPPLLSPAENSWLFKQMQPMKALFEVIEQLQSYLGREPTQGEVARATNMNALDVRNMMEVGKAARNKLIKHNLRLVLFGVNKYFEGTGNGSNFHDSNFHDLCQAGLRGLITAIDRFQPKKKSRLSTYALFWIRHTIIRSMAISSLMHASFGLHSLRIAIQKAKNELSSKLDRDPTEQEIMKEVGISAERYRDVMMASRPVLSLNTRNSVTQQELIDGIADDANGGDSQMNQALLRLAIDDVLDSLKPKESLVIRQRFGLDGKGNRSLAEIAGNLNISREMVRKHELKALMKLKHPARLEYIRPYVY</sequence>
<feature type="domain" description="RNA polymerase sigma-70 region 4" evidence="9">
    <location>
        <begin position="454"/>
        <end position="507"/>
    </location>
</feature>
<comment type="similarity">
    <text evidence="1">Belongs to the sigma-70 factor family.</text>
</comment>
<dbReference type="InterPro" id="IPR007627">
    <property type="entry name" value="RNA_pol_sigma70_r2"/>
</dbReference>
<dbReference type="Gene3D" id="1.10.10.10">
    <property type="entry name" value="Winged helix-like DNA-binding domain superfamily/Winged helix DNA-binding domain"/>
    <property type="match status" value="2"/>
</dbReference>
<dbReference type="NCBIfam" id="TIGR02937">
    <property type="entry name" value="sigma70-ECF"/>
    <property type="match status" value="1"/>
</dbReference>
<dbReference type="AlphaFoldDB" id="A0A9Q0F777"/>
<evidence type="ECO:0000256" key="5">
    <source>
        <dbReference type="ARBA" id="ARBA00023163"/>
    </source>
</evidence>
<dbReference type="GO" id="GO:0003677">
    <property type="term" value="F:DNA binding"/>
    <property type="evidence" value="ECO:0007669"/>
    <property type="project" value="UniProtKB-KW"/>
</dbReference>
<dbReference type="GO" id="GO:0071482">
    <property type="term" value="P:cellular response to light stimulus"/>
    <property type="evidence" value="ECO:0007669"/>
    <property type="project" value="UniProtKB-ARBA"/>
</dbReference>
<keyword evidence="2" id="KW-0805">Transcription regulation</keyword>
<keyword evidence="4" id="KW-0238">DNA-binding</keyword>
<dbReference type="InterPro" id="IPR014284">
    <property type="entry name" value="RNA_pol_sigma-70_dom"/>
</dbReference>
<dbReference type="Pfam" id="PF04539">
    <property type="entry name" value="Sigma70_r3"/>
    <property type="match status" value="2"/>
</dbReference>
<evidence type="ECO:0000259" key="7">
    <source>
        <dbReference type="Pfam" id="PF04539"/>
    </source>
</evidence>
<feature type="domain" description="RNA polymerase sigma-70 region 3" evidence="7">
    <location>
        <begin position="238"/>
        <end position="276"/>
    </location>
</feature>
<evidence type="ECO:0000256" key="4">
    <source>
        <dbReference type="ARBA" id="ARBA00023125"/>
    </source>
</evidence>
<feature type="compositionally biased region" description="Polar residues" evidence="6">
    <location>
        <begin position="1"/>
        <end position="11"/>
    </location>
</feature>
<dbReference type="InterPro" id="IPR013324">
    <property type="entry name" value="RNA_pol_sigma_r3/r4-like"/>
</dbReference>
<feature type="domain" description="RNA polymerase sigma-70 region 3" evidence="7">
    <location>
        <begin position="371"/>
        <end position="436"/>
    </location>
</feature>
<keyword evidence="11" id="KW-1185">Reference proteome</keyword>
<protein>
    <recommendedName>
        <fullName evidence="12">RNA polymerase sigma-70 domain-containing protein</fullName>
    </recommendedName>
</protein>
<feature type="region of interest" description="Disordered" evidence="6">
    <location>
        <begin position="1"/>
        <end position="22"/>
    </location>
</feature>
<dbReference type="PRINTS" id="PR00046">
    <property type="entry name" value="SIGMA70FCT"/>
</dbReference>
<evidence type="ECO:0000256" key="1">
    <source>
        <dbReference type="ARBA" id="ARBA00007788"/>
    </source>
</evidence>
<dbReference type="Pfam" id="PF04545">
    <property type="entry name" value="Sigma70_r4"/>
    <property type="match status" value="1"/>
</dbReference>
<gene>
    <name evidence="10" type="ORF">Tsubulata_027595</name>
</gene>
<evidence type="ECO:0000313" key="10">
    <source>
        <dbReference type="EMBL" id="KAJ4826002.1"/>
    </source>
</evidence>
<evidence type="ECO:0008006" key="12">
    <source>
        <dbReference type="Google" id="ProtNLM"/>
    </source>
</evidence>
<keyword evidence="5" id="KW-0804">Transcription</keyword>
<reference evidence="10" key="2">
    <citation type="journal article" date="2023" name="Plants (Basel)">
        <title>Annotation of the Turnera subulata (Passifloraceae) Draft Genome Reveals the S-Locus Evolved after the Divergence of Turneroideae from Passifloroideae in a Stepwise Manner.</title>
        <authorList>
            <person name="Henning P.M."/>
            <person name="Roalson E.H."/>
            <person name="Mir W."/>
            <person name="McCubbin A.G."/>
            <person name="Shore J.S."/>
        </authorList>
    </citation>
    <scope>NUCLEOTIDE SEQUENCE</scope>
    <source>
        <strain evidence="10">F60SS</strain>
    </source>
</reference>
<dbReference type="OrthoDB" id="47406at2759"/>
<dbReference type="SUPFAM" id="SSF88659">
    <property type="entry name" value="Sigma3 and sigma4 domains of RNA polymerase sigma factors"/>
    <property type="match status" value="2"/>
</dbReference>
<dbReference type="Proteomes" id="UP001141552">
    <property type="component" value="Unassembled WGS sequence"/>
</dbReference>
<evidence type="ECO:0000259" key="9">
    <source>
        <dbReference type="Pfam" id="PF04545"/>
    </source>
</evidence>